<organism evidence="1">
    <name type="scientific">marine sediment metagenome</name>
    <dbReference type="NCBI Taxonomy" id="412755"/>
    <lineage>
        <taxon>unclassified sequences</taxon>
        <taxon>metagenomes</taxon>
        <taxon>ecological metagenomes</taxon>
    </lineage>
</organism>
<comment type="caution">
    <text evidence="1">The sequence shown here is derived from an EMBL/GenBank/DDBJ whole genome shotgun (WGS) entry which is preliminary data.</text>
</comment>
<gene>
    <name evidence="1" type="ORF">S01H1_25237</name>
</gene>
<evidence type="ECO:0000313" key="1">
    <source>
        <dbReference type="EMBL" id="GAF88122.1"/>
    </source>
</evidence>
<reference evidence="1" key="1">
    <citation type="journal article" date="2014" name="Front. Microbiol.">
        <title>High frequency of phylogenetically diverse reductive dehalogenase-homologous genes in deep subseafloor sedimentary metagenomes.</title>
        <authorList>
            <person name="Kawai M."/>
            <person name="Futagami T."/>
            <person name="Toyoda A."/>
            <person name="Takaki Y."/>
            <person name="Nishi S."/>
            <person name="Hori S."/>
            <person name="Arai W."/>
            <person name="Tsubouchi T."/>
            <person name="Morono Y."/>
            <person name="Uchiyama I."/>
            <person name="Ito T."/>
            <person name="Fujiyama A."/>
            <person name="Inagaki F."/>
            <person name="Takami H."/>
        </authorList>
    </citation>
    <scope>NUCLEOTIDE SEQUENCE</scope>
    <source>
        <strain evidence="1">Expedition CK06-06</strain>
    </source>
</reference>
<dbReference type="AlphaFoldDB" id="X0TIY6"/>
<proteinExistence type="predicted"/>
<feature type="non-terminal residue" evidence="1">
    <location>
        <position position="113"/>
    </location>
</feature>
<sequence>METIQSDQMTLFEATKNQAIQVKSNGKIKLYENQIQLTSQFRFCGNAFRIDTYRGCSFGCKYCFANNRMGRGFDGQVNYQIGRHEVIERLFRKINDGEHHQDINVELLRKKVP</sequence>
<name>X0TIY6_9ZZZZ</name>
<dbReference type="EMBL" id="BARS01015221">
    <property type="protein sequence ID" value="GAF88122.1"/>
    <property type="molecule type" value="Genomic_DNA"/>
</dbReference>
<accession>X0TIY6</accession>
<protein>
    <submittedName>
        <fullName evidence="1">Uncharacterized protein</fullName>
    </submittedName>
</protein>